<name>C4XTG4_SOLM1</name>
<dbReference type="HOGENOM" id="CLU_2733515_0_0_7"/>
<accession>C4XTG4</accession>
<proteinExistence type="predicted"/>
<dbReference type="STRING" id="573370.DMR_24700"/>
<dbReference type="KEGG" id="dma:DMR_24700"/>
<dbReference type="EMBL" id="AP010904">
    <property type="protein sequence ID" value="BAH75961.1"/>
    <property type="molecule type" value="Genomic_DNA"/>
</dbReference>
<evidence type="ECO:0000313" key="2">
    <source>
        <dbReference type="Proteomes" id="UP000009071"/>
    </source>
</evidence>
<protein>
    <submittedName>
        <fullName evidence="1">Uncharacterized protein</fullName>
    </submittedName>
</protein>
<dbReference type="eggNOG" id="ENOG5031WZ6">
    <property type="taxonomic scope" value="Bacteria"/>
</dbReference>
<sequence>MPADPELIGRLAVAIAKMELCLDHPDLSGINQRAVKGALGAVRHVQDRLILPEEPEPRQYFGIERSLPEGDRE</sequence>
<dbReference type="Proteomes" id="UP000009071">
    <property type="component" value="Chromosome"/>
</dbReference>
<keyword evidence="2" id="KW-1185">Reference proteome</keyword>
<dbReference type="RefSeq" id="WP_015861140.1">
    <property type="nucleotide sequence ID" value="NC_012796.1"/>
</dbReference>
<evidence type="ECO:0000313" key="1">
    <source>
        <dbReference type="EMBL" id="BAH75961.1"/>
    </source>
</evidence>
<reference evidence="1 2" key="1">
    <citation type="journal article" date="2009" name="Genome Res.">
        <title>Whole genome sequence of Desulfovibrio magneticus strain RS-1 revealed common gene clusters in magnetotactic bacteria.</title>
        <authorList>
            <person name="Nakazawa H."/>
            <person name="Arakaki A."/>
            <person name="Narita-Yamada S."/>
            <person name="Yashiro I."/>
            <person name="Jinno K."/>
            <person name="Aoki N."/>
            <person name="Tsuruyama A."/>
            <person name="Okamura Y."/>
            <person name="Tanikawa S."/>
            <person name="Fujita N."/>
            <person name="Takeyama H."/>
            <person name="Matsunaga T."/>
        </authorList>
    </citation>
    <scope>NUCLEOTIDE SEQUENCE [LARGE SCALE GENOMIC DNA]</scope>
    <source>
        <strain evidence="2">ATCC 700980 / DSM 13731 / RS-1</strain>
    </source>
</reference>
<gene>
    <name evidence="1" type="ordered locus">DMR_24700</name>
</gene>
<organism evidence="1 2">
    <name type="scientific">Solidesulfovibrio magneticus (strain ATCC 700980 / DSM 13731 / RS-1)</name>
    <name type="common">Desulfovibrio magneticus</name>
    <dbReference type="NCBI Taxonomy" id="573370"/>
    <lineage>
        <taxon>Bacteria</taxon>
        <taxon>Pseudomonadati</taxon>
        <taxon>Thermodesulfobacteriota</taxon>
        <taxon>Desulfovibrionia</taxon>
        <taxon>Desulfovibrionales</taxon>
        <taxon>Desulfovibrionaceae</taxon>
        <taxon>Solidesulfovibrio</taxon>
    </lineage>
</organism>
<dbReference type="OrthoDB" id="9851161at2"/>
<dbReference type="AlphaFoldDB" id="C4XTG4"/>